<feature type="binding site" evidence="3">
    <location>
        <position position="99"/>
    </location>
    <ligand>
        <name>substrate</name>
    </ligand>
</feature>
<evidence type="ECO:0000256" key="1">
    <source>
        <dbReference type="ARBA" id="ARBA00008853"/>
    </source>
</evidence>
<dbReference type="EMBL" id="CP032695">
    <property type="protein sequence ID" value="AYG63156.1"/>
    <property type="molecule type" value="Genomic_DNA"/>
</dbReference>
<dbReference type="PRINTS" id="PR01790">
    <property type="entry name" value="SMP30FAMILY"/>
</dbReference>
<geneLocation type="plasmid" evidence="6">
    <name>prccge525c</name>
</geneLocation>
<feature type="binding site" evidence="3">
    <location>
        <position position="17"/>
    </location>
    <ligand>
        <name>a divalent metal cation</name>
        <dbReference type="ChEBI" id="CHEBI:60240"/>
    </ligand>
</feature>
<keyword evidence="5" id="KW-0614">Plasmid</keyword>
<dbReference type="InterPro" id="IPR011042">
    <property type="entry name" value="6-blade_b-propeller_TolB-like"/>
</dbReference>
<evidence type="ECO:0000256" key="3">
    <source>
        <dbReference type="PIRSR" id="PIRSR605511-2"/>
    </source>
</evidence>
<feature type="binding site" evidence="3">
    <location>
        <position position="199"/>
    </location>
    <ligand>
        <name>a divalent metal cation</name>
        <dbReference type="ChEBI" id="CHEBI:60240"/>
    </ligand>
</feature>
<keyword evidence="3" id="KW-0479">Metal-binding</keyword>
<dbReference type="SUPFAM" id="SSF63829">
    <property type="entry name" value="Calcium-dependent phosphotriesterase"/>
    <property type="match status" value="1"/>
</dbReference>
<evidence type="ECO:0000256" key="2">
    <source>
        <dbReference type="PIRSR" id="PIRSR605511-1"/>
    </source>
</evidence>
<keyword evidence="6" id="KW-1185">Reference proteome</keyword>
<dbReference type="AlphaFoldDB" id="A0A387G6M2"/>
<sequence length="277" mass="30330">MISAFEIFSDRRGLLGESPVWSGDGKSLWWVDTEGCRLLRTDAASGRTEVWDAPEAVGCIALRPDGMLLAGLASGIFLFDPANGRFDLACSPESRADVRFNDGAVDTAGRFWASTMHLDLTEPAGAIFCIEAGFTHRRLFDNLWTPNGLAFDPVRHRMYFSDSHPTVQTIWVCDYDLGTGAPSNRRVFATTHDFAGRPDGAFIDEDGIYWIAGVGGSQLLRFAPSGEALEPIPFPVTHPTKIVMDRANPRSVFVTTRRTAPEEEAHASGHVLRATLS</sequence>
<dbReference type="GO" id="GO:0019853">
    <property type="term" value="P:L-ascorbic acid biosynthetic process"/>
    <property type="evidence" value="ECO:0007669"/>
    <property type="project" value="TreeGrafter"/>
</dbReference>
<protein>
    <submittedName>
        <fullName evidence="5">SMP-30/gluconolactonase/LRE family protein</fullName>
    </submittedName>
</protein>
<dbReference type="PANTHER" id="PTHR10907">
    <property type="entry name" value="REGUCALCIN"/>
    <property type="match status" value="1"/>
</dbReference>
<dbReference type="SMART" id="SM00135">
    <property type="entry name" value="LY"/>
    <property type="match status" value="1"/>
</dbReference>
<dbReference type="OrthoDB" id="2633250at2"/>
<dbReference type="Pfam" id="PF08450">
    <property type="entry name" value="SGL"/>
    <property type="match status" value="1"/>
</dbReference>
<accession>A0A387G6M2</accession>
<proteinExistence type="inferred from homology"/>
<reference evidence="5 6" key="1">
    <citation type="submission" date="2018-10" db="EMBL/GenBank/DDBJ databases">
        <title>Rhizobium etli, R. leguminosarum and a new Rhizobium genospecies from Phaseolus dumosus.</title>
        <authorList>
            <person name="Ramirez-Puebla S.T."/>
            <person name="Rogel-Hernandez M.A."/>
            <person name="Guerrero G."/>
            <person name="Ormeno-Orrillo E."/>
            <person name="Martinez-Romero J.C."/>
            <person name="Negrete-Yankelevich S."/>
            <person name="Martinez-Romero E."/>
        </authorList>
    </citation>
    <scope>NUCLEOTIDE SEQUENCE [LARGE SCALE GENOMIC DNA]</scope>
    <source>
        <strain evidence="5 6">CCGE525</strain>
        <plasmid evidence="6">prccge525c</plasmid>
    </source>
</reference>
<dbReference type="GO" id="GO:0004341">
    <property type="term" value="F:gluconolactonase activity"/>
    <property type="evidence" value="ECO:0007669"/>
    <property type="project" value="TreeGrafter"/>
</dbReference>
<dbReference type="GO" id="GO:0005509">
    <property type="term" value="F:calcium ion binding"/>
    <property type="evidence" value="ECO:0007669"/>
    <property type="project" value="TreeGrafter"/>
</dbReference>
<name>A0A387G6M2_9HYPH</name>
<feature type="binding site" evidence="3">
    <location>
        <position position="147"/>
    </location>
    <ligand>
        <name>a divalent metal cation</name>
        <dbReference type="ChEBI" id="CHEBI:60240"/>
    </ligand>
</feature>
<dbReference type="KEGG" id="rjg:CCGE525_31185"/>
<dbReference type="PANTHER" id="PTHR10907:SF47">
    <property type="entry name" value="REGUCALCIN"/>
    <property type="match status" value="1"/>
</dbReference>
<dbReference type="InterPro" id="IPR013658">
    <property type="entry name" value="SGL"/>
</dbReference>
<feature type="domain" description="SMP-30/Gluconolactonase/LRE-like region" evidence="4">
    <location>
        <begin position="15"/>
        <end position="257"/>
    </location>
</feature>
<evidence type="ECO:0000313" key="6">
    <source>
        <dbReference type="Proteomes" id="UP000282195"/>
    </source>
</evidence>
<dbReference type="RefSeq" id="WP_120708064.1">
    <property type="nucleotide sequence ID" value="NZ_CP032695.1"/>
</dbReference>
<dbReference type="InterPro" id="IPR000033">
    <property type="entry name" value="LDLR_classB_rpt"/>
</dbReference>
<dbReference type="Proteomes" id="UP000282195">
    <property type="component" value="Plasmid pRCCGE525c"/>
</dbReference>
<dbReference type="Gene3D" id="2.120.10.30">
    <property type="entry name" value="TolB, C-terminal domain"/>
    <property type="match status" value="1"/>
</dbReference>
<gene>
    <name evidence="5" type="ORF">CCGE525_31185</name>
</gene>
<feature type="binding site" evidence="3">
    <location>
        <position position="101"/>
    </location>
    <ligand>
        <name>substrate</name>
    </ligand>
</feature>
<keyword evidence="3" id="KW-0862">Zinc</keyword>
<dbReference type="InterPro" id="IPR005511">
    <property type="entry name" value="SMP-30"/>
</dbReference>
<evidence type="ECO:0000313" key="5">
    <source>
        <dbReference type="EMBL" id="AYG63156.1"/>
    </source>
</evidence>
<evidence type="ECO:0000259" key="4">
    <source>
        <dbReference type="Pfam" id="PF08450"/>
    </source>
</evidence>
<feature type="active site" description="Proton donor/acceptor" evidence="2">
    <location>
        <position position="199"/>
    </location>
</feature>
<organism evidence="5 6">
    <name type="scientific">Rhizobium jaguaris</name>
    <dbReference type="NCBI Taxonomy" id="1312183"/>
    <lineage>
        <taxon>Bacteria</taxon>
        <taxon>Pseudomonadati</taxon>
        <taxon>Pseudomonadota</taxon>
        <taxon>Alphaproteobacteria</taxon>
        <taxon>Hyphomicrobiales</taxon>
        <taxon>Rhizobiaceae</taxon>
        <taxon>Rhizobium/Agrobacterium group</taxon>
        <taxon>Rhizobium</taxon>
    </lineage>
</organism>
<comment type="cofactor">
    <cofactor evidence="3">
        <name>Zn(2+)</name>
        <dbReference type="ChEBI" id="CHEBI:29105"/>
    </cofactor>
    <text evidence="3">Binds 1 divalent metal cation per subunit.</text>
</comment>
<comment type="similarity">
    <text evidence="1">Belongs to the SMP-30/CGR1 family.</text>
</comment>
<feature type="binding site" evidence="3">
    <location>
        <position position="119"/>
    </location>
    <ligand>
        <name>substrate</name>
    </ligand>
</feature>